<dbReference type="Proteomes" id="UP000030746">
    <property type="component" value="Unassembled WGS sequence"/>
</dbReference>
<evidence type="ECO:0000313" key="2">
    <source>
        <dbReference type="EMBL" id="ESO97822.1"/>
    </source>
</evidence>
<dbReference type="AlphaFoldDB" id="V4AKZ6"/>
<accession>V4AKZ6</accession>
<dbReference type="KEGG" id="lgi:LOTGIDRAFT_228376"/>
<name>V4AKZ6_LOTGI</name>
<sequence>MFPIQIQTLTCMVFVSICIYCTQSVILRPDWYPYFQDDKQESDNEMPRFGVALCSIVLFVVLVSTLTESKSLSRQKRQLADLKTSELSALISLGGRYAPRGCKDVACGLVDIFKRRKRQADSGLMQLLTDRKTNDCYFGLGCGVEDVFARVRRSGADQRIAELQALIALTSHGGMVAHGQFDPLRIGKRNGNNEYLRDLSLEERYQLIRNILQRAAERKA</sequence>
<dbReference type="EMBL" id="KB201304">
    <property type="protein sequence ID" value="ESO97822.1"/>
    <property type="molecule type" value="Genomic_DNA"/>
</dbReference>
<keyword evidence="1" id="KW-1133">Transmembrane helix</keyword>
<dbReference type="OrthoDB" id="6105122at2759"/>
<keyword evidence="1" id="KW-0472">Membrane</keyword>
<dbReference type="HOGENOM" id="CLU_1257318_0_0_1"/>
<dbReference type="RefSeq" id="XP_009051665.1">
    <property type="nucleotide sequence ID" value="XM_009053417.1"/>
</dbReference>
<proteinExistence type="predicted"/>
<keyword evidence="1" id="KW-0812">Transmembrane</keyword>
<dbReference type="OMA" id="NRITPGC"/>
<feature type="transmembrane region" description="Helical" evidence="1">
    <location>
        <begin position="48"/>
        <end position="67"/>
    </location>
</feature>
<protein>
    <submittedName>
        <fullName evidence="2">Uncharacterized protein</fullName>
    </submittedName>
</protein>
<evidence type="ECO:0000313" key="3">
    <source>
        <dbReference type="Proteomes" id="UP000030746"/>
    </source>
</evidence>
<dbReference type="CTD" id="20247639"/>
<gene>
    <name evidence="2" type="ORF">LOTGIDRAFT_228376</name>
</gene>
<evidence type="ECO:0000256" key="1">
    <source>
        <dbReference type="SAM" id="Phobius"/>
    </source>
</evidence>
<keyword evidence="3" id="KW-1185">Reference proteome</keyword>
<dbReference type="GeneID" id="20247639"/>
<organism evidence="2 3">
    <name type="scientific">Lottia gigantea</name>
    <name type="common">Giant owl limpet</name>
    <dbReference type="NCBI Taxonomy" id="225164"/>
    <lineage>
        <taxon>Eukaryota</taxon>
        <taxon>Metazoa</taxon>
        <taxon>Spiralia</taxon>
        <taxon>Lophotrochozoa</taxon>
        <taxon>Mollusca</taxon>
        <taxon>Gastropoda</taxon>
        <taxon>Patellogastropoda</taxon>
        <taxon>Lottioidea</taxon>
        <taxon>Lottiidae</taxon>
        <taxon>Lottia</taxon>
    </lineage>
</organism>
<reference evidence="2 3" key="1">
    <citation type="journal article" date="2013" name="Nature">
        <title>Insights into bilaterian evolution from three spiralian genomes.</title>
        <authorList>
            <person name="Simakov O."/>
            <person name="Marletaz F."/>
            <person name="Cho S.J."/>
            <person name="Edsinger-Gonzales E."/>
            <person name="Havlak P."/>
            <person name="Hellsten U."/>
            <person name="Kuo D.H."/>
            <person name="Larsson T."/>
            <person name="Lv J."/>
            <person name="Arendt D."/>
            <person name="Savage R."/>
            <person name="Osoegawa K."/>
            <person name="de Jong P."/>
            <person name="Grimwood J."/>
            <person name="Chapman J.A."/>
            <person name="Shapiro H."/>
            <person name="Aerts A."/>
            <person name="Otillar R.P."/>
            <person name="Terry A.Y."/>
            <person name="Boore J.L."/>
            <person name="Grigoriev I.V."/>
            <person name="Lindberg D.R."/>
            <person name="Seaver E.C."/>
            <person name="Weisblat D.A."/>
            <person name="Putnam N.H."/>
            <person name="Rokhsar D.S."/>
        </authorList>
    </citation>
    <scope>NUCLEOTIDE SEQUENCE [LARGE SCALE GENOMIC DNA]</scope>
</reference>